<dbReference type="Pfam" id="PF03600">
    <property type="entry name" value="CitMHS"/>
    <property type="match status" value="1"/>
</dbReference>
<dbReference type="Proteomes" id="UP001359559">
    <property type="component" value="Unassembled WGS sequence"/>
</dbReference>
<accession>A0AAN9FPP2</accession>
<evidence type="ECO:0000256" key="1">
    <source>
        <dbReference type="ARBA" id="ARBA00004141"/>
    </source>
</evidence>
<keyword evidence="2" id="KW-0813">Transport</keyword>
<comment type="subcellular location">
    <subcellularLocation>
        <location evidence="1">Membrane</location>
        <topology evidence="1">Multi-pass membrane protein</topology>
    </subcellularLocation>
</comment>
<dbReference type="AlphaFoldDB" id="A0AAN9FPP2"/>
<keyword evidence="5 11" id="KW-1133">Transmembrane helix</keyword>
<keyword evidence="14" id="KW-1185">Reference proteome</keyword>
<proteinExistence type="inferred from homology"/>
<dbReference type="InterPro" id="IPR004680">
    <property type="entry name" value="Cit_transptr-like_dom"/>
</dbReference>
<evidence type="ECO:0000313" key="13">
    <source>
        <dbReference type="EMBL" id="KAK7280332.1"/>
    </source>
</evidence>
<keyword evidence="9" id="KW-0739">Sodium transport</keyword>
<evidence type="ECO:0000313" key="14">
    <source>
        <dbReference type="Proteomes" id="UP001359559"/>
    </source>
</evidence>
<dbReference type="GO" id="GO:0015297">
    <property type="term" value="F:antiporter activity"/>
    <property type="evidence" value="ECO:0007669"/>
    <property type="project" value="UniProtKB-KW"/>
</dbReference>
<keyword evidence="3" id="KW-0050">Antiport</keyword>
<evidence type="ECO:0000259" key="12">
    <source>
        <dbReference type="Pfam" id="PF03600"/>
    </source>
</evidence>
<name>A0AAN9FPP2_CLITE</name>
<evidence type="ECO:0000256" key="9">
    <source>
        <dbReference type="ARBA" id="ARBA00023201"/>
    </source>
</evidence>
<dbReference type="PANTHER" id="PTHR43269">
    <property type="entry name" value="SODIUM/PROTON ANTIPORTER 1-RELATED"/>
    <property type="match status" value="1"/>
</dbReference>
<feature type="transmembrane region" description="Helical" evidence="11">
    <location>
        <begin position="110"/>
        <end position="139"/>
    </location>
</feature>
<evidence type="ECO:0000256" key="2">
    <source>
        <dbReference type="ARBA" id="ARBA00022448"/>
    </source>
</evidence>
<protein>
    <recommendedName>
        <fullName evidence="12">Citrate transporter-like domain-containing protein</fullName>
    </recommendedName>
</protein>
<keyword evidence="4 11" id="KW-0812">Transmembrane</keyword>
<keyword evidence="7" id="KW-0406">Ion transport</keyword>
<feature type="transmembrane region" description="Helical" evidence="11">
    <location>
        <begin position="35"/>
        <end position="54"/>
    </location>
</feature>
<reference evidence="13 14" key="1">
    <citation type="submission" date="2024-01" db="EMBL/GenBank/DDBJ databases">
        <title>The genomes of 5 underutilized Papilionoideae crops provide insights into root nodulation and disease resistance.</title>
        <authorList>
            <person name="Yuan L."/>
        </authorList>
    </citation>
    <scope>NUCLEOTIDE SEQUENCE [LARGE SCALE GENOMIC DNA]</scope>
    <source>
        <strain evidence="13">LY-2023</strain>
        <tissue evidence="13">Leaf</tissue>
    </source>
</reference>
<evidence type="ECO:0000256" key="4">
    <source>
        <dbReference type="ARBA" id="ARBA00022692"/>
    </source>
</evidence>
<keyword evidence="8 11" id="KW-0472">Membrane</keyword>
<evidence type="ECO:0000256" key="11">
    <source>
        <dbReference type="SAM" id="Phobius"/>
    </source>
</evidence>
<evidence type="ECO:0000256" key="10">
    <source>
        <dbReference type="ARBA" id="ARBA00025753"/>
    </source>
</evidence>
<evidence type="ECO:0000256" key="7">
    <source>
        <dbReference type="ARBA" id="ARBA00023065"/>
    </source>
</evidence>
<sequence length="212" mass="23376">MDCHVLNIKPMLLLLLLLLLLSGYAAIIFEKYLVFNKTGVGLFMAVSLWVTRSFGAPSTDMAVSELMHASAEASEIVFFLLSAMTIVEIIDAHQGFKLITDIVTTQNPHLFLWVIGFVTFFLSAILDNLTCTIVMISLLRRIVLPSEYRNILQLFEGLGSPYFQEVDLDSIDRILGAAVVIAANAGGAWTPMGDVTTTMLLLLEDSLSSQWV</sequence>
<dbReference type="EMBL" id="JAYKXN010000006">
    <property type="protein sequence ID" value="KAK7280332.1"/>
    <property type="molecule type" value="Genomic_DNA"/>
</dbReference>
<evidence type="ECO:0000256" key="8">
    <source>
        <dbReference type="ARBA" id="ARBA00023136"/>
    </source>
</evidence>
<gene>
    <name evidence="13" type="ORF">RJT34_25395</name>
</gene>
<dbReference type="InterPro" id="IPR045016">
    <property type="entry name" value="NhaD-like"/>
</dbReference>
<keyword evidence="6" id="KW-0915">Sodium</keyword>
<feature type="domain" description="Citrate transporter-like" evidence="12">
    <location>
        <begin position="24"/>
        <end position="200"/>
    </location>
</feature>
<evidence type="ECO:0000256" key="3">
    <source>
        <dbReference type="ARBA" id="ARBA00022449"/>
    </source>
</evidence>
<comment type="similarity">
    <text evidence="10">Belongs to the NhaD Na(+)/H(+) (TC 2.A.62) antiporter family.</text>
</comment>
<organism evidence="13 14">
    <name type="scientific">Clitoria ternatea</name>
    <name type="common">Butterfly pea</name>
    <dbReference type="NCBI Taxonomy" id="43366"/>
    <lineage>
        <taxon>Eukaryota</taxon>
        <taxon>Viridiplantae</taxon>
        <taxon>Streptophyta</taxon>
        <taxon>Embryophyta</taxon>
        <taxon>Tracheophyta</taxon>
        <taxon>Spermatophyta</taxon>
        <taxon>Magnoliopsida</taxon>
        <taxon>eudicotyledons</taxon>
        <taxon>Gunneridae</taxon>
        <taxon>Pentapetalae</taxon>
        <taxon>rosids</taxon>
        <taxon>fabids</taxon>
        <taxon>Fabales</taxon>
        <taxon>Fabaceae</taxon>
        <taxon>Papilionoideae</taxon>
        <taxon>50 kb inversion clade</taxon>
        <taxon>NPAAA clade</taxon>
        <taxon>indigoferoid/millettioid clade</taxon>
        <taxon>Phaseoleae</taxon>
        <taxon>Clitoria</taxon>
    </lineage>
</organism>
<comment type="caution">
    <text evidence="13">The sequence shown here is derived from an EMBL/GenBank/DDBJ whole genome shotgun (WGS) entry which is preliminary data.</text>
</comment>
<dbReference type="GO" id="GO:0016020">
    <property type="term" value="C:membrane"/>
    <property type="evidence" value="ECO:0007669"/>
    <property type="project" value="UniProtKB-SubCell"/>
</dbReference>
<dbReference type="GO" id="GO:0006814">
    <property type="term" value="P:sodium ion transport"/>
    <property type="evidence" value="ECO:0007669"/>
    <property type="project" value="UniProtKB-KW"/>
</dbReference>
<evidence type="ECO:0000256" key="6">
    <source>
        <dbReference type="ARBA" id="ARBA00023053"/>
    </source>
</evidence>
<feature type="transmembrane region" description="Helical" evidence="11">
    <location>
        <begin position="66"/>
        <end position="90"/>
    </location>
</feature>
<evidence type="ECO:0000256" key="5">
    <source>
        <dbReference type="ARBA" id="ARBA00022989"/>
    </source>
</evidence>
<dbReference type="PANTHER" id="PTHR43269:SF2">
    <property type="entry name" value="SODIUM_PROTON ANTIPORTER 1-RELATED"/>
    <property type="match status" value="1"/>
</dbReference>